<protein>
    <recommendedName>
        <fullName evidence="2">Phosphatidic acid phosphatase type 2/haloperoxidase domain-containing protein</fullName>
    </recommendedName>
</protein>
<dbReference type="eggNOG" id="COG0671">
    <property type="taxonomic scope" value="Bacteria"/>
</dbReference>
<sequence length="215" mass="24956">MKLQQSSRKSMILWLWLTLTCVFIFLVLVLAIRQPSVQAIDNRLIQLLDPIRKPAVIAFFTKFTDFGSSNFLNPLIVLFMIYLLFRKKILAFILLPAVYLLERGANEILKNWVMRDRPDLPHLVHATGFSFPSGHAMNASSVYGMLILLILPLIRKQWARYVWVAINLTMILLIGFSRPFLRVHYFTDIWAGYFAGVFFVALSAITLIFVYNRKR</sequence>
<dbReference type="PANTHER" id="PTHR14969:SF13">
    <property type="entry name" value="AT30094P"/>
    <property type="match status" value="1"/>
</dbReference>
<feature type="transmembrane region" description="Helical" evidence="1">
    <location>
        <begin position="158"/>
        <end position="177"/>
    </location>
</feature>
<gene>
    <name evidence="3" type="ORF">P343_04410</name>
</gene>
<name>V6IZM3_9BACL</name>
<dbReference type="CDD" id="cd03392">
    <property type="entry name" value="PAP2_like_2"/>
    <property type="match status" value="1"/>
</dbReference>
<dbReference type="SUPFAM" id="SSF48317">
    <property type="entry name" value="Acid phosphatase/Vanadium-dependent haloperoxidase"/>
    <property type="match status" value="1"/>
</dbReference>
<dbReference type="Gene3D" id="1.20.144.10">
    <property type="entry name" value="Phosphatidic acid phosphatase type 2/haloperoxidase"/>
    <property type="match status" value="2"/>
</dbReference>
<dbReference type="PATRIC" id="fig|1395513.3.peg.905"/>
<dbReference type="InterPro" id="IPR000326">
    <property type="entry name" value="PAP2/HPO"/>
</dbReference>
<keyword evidence="4" id="KW-1185">Reference proteome</keyword>
<dbReference type="InterPro" id="IPR036938">
    <property type="entry name" value="PAP2/HPO_sf"/>
</dbReference>
<dbReference type="STRING" id="1395513.P343_04410"/>
<keyword evidence="1" id="KW-0812">Transmembrane</keyword>
<organism evidence="3 4">
    <name type="scientific">Sporolactobacillus laevolacticus DSM 442</name>
    <dbReference type="NCBI Taxonomy" id="1395513"/>
    <lineage>
        <taxon>Bacteria</taxon>
        <taxon>Bacillati</taxon>
        <taxon>Bacillota</taxon>
        <taxon>Bacilli</taxon>
        <taxon>Bacillales</taxon>
        <taxon>Sporolactobacillaceae</taxon>
        <taxon>Sporolactobacillus</taxon>
    </lineage>
</organism>
<feature type="transmembrane region" description="Helical" evidence="1">
    <location>
        <begin position="63"/>
        <end position="84"/>
    </location>
</feature>
<dbReference type="PANTHER" id="PTHR14969">
    <property type="entry name" value="SPHINGOSINE-1-PHOSPHATE PHOSPHOHYDROLASE"/>
    <property type="match status" value="1"/>
</dbReference>
<keyword evidence="1" id="KW-1133">Transmembrane helix</keyword>
<dbReference type="EMBL" id="AWTC01000003">
    <property type="protein sequence ID" value="EST12972.1"/>
    <property type="molecule type" value="Genomic_DNA"/>
</dbReference>
<evidence type="ECO:0000259" key="2">
    <source>
        <dbReference type="SMART" id="SM00014"/>
    </source>
</evidence>
<comment type="caution">
    <text evidence="3">The sequence shown here is derived from an EMBL/GenBank/DDBJ whole genome shotgun (WGS) entry which is preliminary data.</text>
</comment>
<accession>V6IZM3</accession>
<evidence type="ECO:0000313" key="3">
    <source>
        <dbReference type="EMBL" id="EST12972.1"/>
    </source>
</evidence>
<dbReference type="Proteomes" id="UP000018296">
    <property type="component" value="Unassembled WGS sequence"/>
</dbReference>
<feature type="transmembrane region" description="Helical" evidence="1">
    <location>
        <begin position="189"/>
        <end position="211"/>
    </location>
</feature>
<evidence type="ECO:0000256" key="1">
    <source>
        <dbReference type="SAM" id="Phobius"/>
    </source>
</evidence>
<evidence type="ECO:0000313" key="4">
    <source>
        <dbReference type="Proteomes" id="UP000018296"/>
    </source>
</evidence>
<keyword evidence="1" id="KW-0472">Membrane</keyword>
<proteinExistence type="predicted"/>
<feature type="transmembrane region" description="Helical" evidence="1">
    <location>
        <begin position="129"/>
        <end position="151"/>
    </location>
</feature>
<dbReference type="AlphaFoldDB" id="V6IZM3"/>
<feature type="domain" description="Phosphatidic acid phosphatase type 2/haloperoxidase" evidence="2">
    <location>
        <begin position="90"/>
        <end position="204"/>
    </location>
</feature>
<dbReference type="RefSeq" id="WP_023509186.1">
    <property type="nucleotide sequence ID" value="NZ_AWTC01000003.1"/>
</dbReference>
<reference evidence="3 4" key="1">
    <citation type="journal article" date="2013" name="Genome Announc.">
        <title>Genome Sequence of Sporolactobacillus laevolacticus DSM442, an Efficient Polymer-Grade D-Lactate Producer from Agricultural Waste Cottonseed as a Nitrogen Source.</title>
        <authorList>
            <person name="Wang H."/>
            <person name="Wang L."/>
            <person name="Ju J."/>
            <person name="Yu B."/>
            <person name="Ma Y."/>
        </authorList>
    </citation>
    <scope>NUCLEOTIDE SEQUENCE [LARGE SCALE GENOMIC DNA]</scope>
    <source>
        <strain evidence="3 4">DSM 442</strain>
    </source>
</reference>
<dbReference type="Pfam" id="PF01569">
    <property type="entry name" value="PAP2"/>
    <property type="match status" value="1"/>
</dbReference>
<dbReference type="SMART" id="SM00014">
    <property type="entry name" value="acidPPc"/>
    <property type="match status" value="1"/>
</dbReference>